<evidence type="ECO:0000256" key="1">
    <source>
        <dbReference type="ARBA" id="ARBA00023157"/>
    </source>
</evidence>
<dbReference type="SMART" id="SM00409">
    <property type="entry name" value="IG"/>
    <property type="match status" value="3"/>
</dbReference>
<dbReference type="Proteomes" id="UP000694923">
    <property type="component" value="Unplaced"/>
</dbReference>
<evidence type="ECO:0000259" key="4">
    <source>
        <dbReference type="SMART" id="SM00409"/>
    </source>
</evidence>
<dbReference type="PANTHER" id="PTHR11738:SF113">
    <property type="entry name" value="KILLER CELL IMMUNOGLOBULIN-LIKE RECEPTOR 2DL4"/>
    <property type="match status" value="1"/>
</dbReference>
<protein>
    <submittedName>
        <fullName evidence="6">Killer cell immunoglobulin-like receptor like protein KIR3DP1</fullName>
    </submittedName>
</protein>
<dbReference type="Pfam" id="PF00047">
    <property type="entry name" value="ig"/>
    <property type="match status" value="3"/>
</dbReference>
<dbReference type="InterPro" id="IPR003599">
    <property type="entry name" value="Ig_sub"/>
</dbReference>
<keyword evidence="2" id="KW-0393">Immunoglobulin domain</keyword>
<keyword evidence="3" id="KW-1133">Transmembrane helix</keyword>
<evidence type="ECO:0000313" key="5">
    <source>
        <dbReference type="Proteomes" id="UP000694923"/>
    </source>
</evidence>
<dbReference type="PANTHER" id="PTHR11738">
    <property type="entry name" value="MHC CLASS I NK CELL RECEPTOR"/>
    <property type="match status" value="1"/>
</dbReference>
<dbReference type="InterPro" id="IPR013783">
    <property type="entry name" value="Ig-like_fold"/>
</dbReference>
<dbReference type="InterPro" id="IPR036179">
    <property type="entry name" value="Ig-like_dom_sf"/>
</dbReference>
<keyword evidence="1" id="KW-1015">Disulfide bond</keyword>
<dbReference type="RefSeq" id="XP_008587542.1">
    <property type="nucleotide sequence ID" value="XM_008589320.1"/>
</dbReference>
<keyword evidence="3" id="KW-0472">Membrane</keyword>
<feature type="transmembrane region" description="Helical" evidence="3">
    <location>
        <begin position="359"/>
        <end position="381"/>
    </location>
</feature>
<feature type="domain" description="Immunoglobulin" evidence="4">
    <location>
        <begin position="57"/>
        <end position="140"/>
    </location>
</feature>
<dbReference type="InterPro" id="IPR050412">
    <property type="entry name" value="Ig-like_Receptors_ImmuneReg"/>
</dbReference>
<evidence type="ECO:0000313" key="6">
    <source>
        <dbReference type="RefSeq" id="XP_008587542.1"/>
    </source>
</evidence>
<dbReference type="GeneID" id="103604751"/>
<organism evidence="5 6">
    <name type="scientific">Galeopterus variegatus</name>
    <name type="common">Malayan flying lemur</name>
    <name type="synonym">Cynocephalus variegatus</name>
    <dbReference type="NCBI Taxonomy" id="482537"/>
    <lineage>
        <taxon>Eukaryota</taxon>
        <taxon>Metazoa</taxon>
        <taxon>Chordata</taxon>
        <taxon>Craniata</taxon>
        <taxon>Vertebrata</taxon>
        <taxon>Euteleostomi</taxon>
        <taxon>Mammalia</taxon>
        <taxon>Eutheria</taxon>
        <taxon>Euarchontoglires</taxon>
        <taxon>Dermoptera</taxon>
        <taxon>Cynocephalidae</taxon>
        <taxon>Galeopterus</taxon>
    </lineage>
</organism>
<name>A0ABM0S3V1_GALVR</name>
<evidence type="ECO:0000256" key="2">
    <source>
        <dbReference type="ARBA" id="ARBA00023319"/>
    </source>
</evidence>
<dbReference type="Gene3D" id="2.60.40.10">
    <property type="entry name" value="Immunoglobulins"/>
    <property type="match status" value="3"/>
</dbReference>
<accession>A0ABM0S3V1</accession>
<gene>
    <name evidence="6" type="primary">LOC103604751</name>
</gene>
<sequence>MAYPATLQPSQSGSLLSVSRSNTMSPTSISLLCLGFLMVQIICIQAGDYDKLFLSSWPSPVVPQGGQVTLWCHSDLGYDIFKLYKEDGARVPELQDRIFKNKFTMNSVTTAHAGTYRCFRPYFHSPNKSAKSNPLKIMVTGVHRKPSLLIQPGPMVKSGENLTLICCSEVMFDSFVLILQRSVGVTEDPLVIAGEPHDGGSQAHFFLAPVTSTHAGTYRCYGFLSHSPYEWSAPSDFLDIVITGLYKKPTLSAQPWPVVKSGENRTLFCSSQSSFDFYHLYQEGKALERRLPAVQSPSGTSQASFPLGPATPAHSGTYTCYGSFSGFPYQWSAPSDPLHLSVTVTESHPPQGQSSKMNIILGLSAAIVSTAIFLFALIGHWCSIKNHATIMDTEPREDQVMDGEVPAPEETQEVTYAQLNHQTLSQTRFTPTSPSSKCLSAEPRIYTELTIHQAHAEVTPGPRL</sequence>
<feature type="domain" description="Immunoglobulin" evidence="4">
    <location>
        <begin position="151"/>
        <end position="243"/>
    </location>
</feature>
<reference evidence="6" key="1">
    <citation type="submission" date="2025-08" db="UniProtKB">
        <authorList>
            <consortium name="RefSeq"/>
        </authorList>
    </citation>
    <scope>IDENTIFICATION</scope>
</reference>
<proteinExistence type="predicted"/>
<evidence type="ECO:0000256" key="3">
    <source>
        <dbReference type="SAM" id="Phobius"/>
    </source>
</evidence>
<feature type="domain" description="Immunoglobulin" evidence="4">
    <location>
        <begin position="254"/>
        <end position="343"/>
    </location>
</feature>
<keyword evidence="3" id="KW-0812">Transmembrane</keyword>
<keyword evidence="5" id="KW-1185">Reference proteome</keyword>
<dbReference type="InterPro" id="IPR013151">
    <property type="entry name" value="Immunoglobulin_dom"/>
</dbReference>
<dbReference type="SUPFAM" id="SSF48726">
    <property type="entry name" value="Immunoglobulin"/>
    <property type="match status" value="3"/>
</dbReference>